<dbReference type="GO" id="GO:0016758">
    <property type="term" value="F:hexosyltransferase activity"/>
    <property type="evidence" value="ECO:0007669"/>
    <property type="project" value="InterPro"/>
</dbReference>
<dbReference type="Pfam" id="PF03033">
    <property type="entry name" value="Glyco_transf_28"/>
    <property type="match status" value="1"/>
</dbReference>
<protein>
    <submittedName>
        <fullName evidence="3">Glycosyl transferase, UDP-glucuronosyltransferase</fullName>
    </submittedName>
</protein>
<organism evidence="3 4">
    <name type="scientific">Hyella patelloides LEGE 07179</name>
    <dbReference type="NCBI Taxonomy" id="945734"/>
    <lineage>
        <taxon>Bacteria</taxon>
        <taxon>Bacillati</taxon>
        <taxon>Cyanobacteriota</taxon>
        <taxon>Cyanophyceae</taxon>
        <taxon>Pleurocapsales</taxon>
        <taxon>Hyellaceae</taxon>
        <taxon>Hyella</taxon>
    </lineage>
</organism>
<dbReference type="OrthoDB" id="9805366at2"/>
<evidence type="ECO:0000313" key="3">
    <source>
        <dbReference type="EMBL" id="VEP13962.1"/>
    </source>
</evidence>
<dbReference type="GO" id="GO:0005975">
    <property type="term" value="P:carbohydrate metabolic process"/>
    <property type="evidence" value="ECO:0007669"/>
    <property type="project" value="InterPro"/>
</dbReference>
<keyword evidence="3" id="KW-0808">Transferase</keyword>
<dbReference type="InterPro" id="IPR010610">
    <property type="entry name" value="EryCIII-like_C"/>
</dbReference>
<dbReference type="CDD" id="cd03784">
    <property type="entry name" value="GT1_Gtf-like"/>
    <property type="match status" value="1"/>
</dbReference>
<dbReference type="AlphaFoldDB" id="A0A563VR68"/>
<dbReference type="GO" id="GO:0008194">
    <property type="term" value="F:UDP-glycosyltransferase activity"/>
    <property type="evidence" value="ECO:0007669"/>
    <property type="project" value="InterPro"/>
</dbReference>
<keyword evidence="4" id="KW-1185">Reference proteome</keyword>
<dbReference type="Proteomes" id="UP000320055">
    <property type="component" value="Unassembled WGS sequence"/>
</dbReference>
<reference evidence="3 4" key="1">
    <citation type="submission" date="2019-01" db="EMBL/GenBank/DDBJ databases">
        <authorList>
            <person name="Brito A."/>
        </authorList>
    </citation>
    <scope>NUCLEOTIDE SEQUENCE [LARGE SCALE GENOMIC DNA]</scope>
    <source>
        <strain evidence="3">1</strain>
    </source>
</reference>
<dbReference type="EMBL" id="CAACVJ010000146">
    <property type="protein sequence ID" value="VEP13962.1"/>
    <property type="molecule type" value="Genomic_DNA"/>
</dbReference>
<proteinExistence type="predicted"/>
<dbReference type="GO" id="GO:0033072">
    <property type="term" value="P:vancomycin biosynthetic process"/>
    <property type="evidence" value="ECO:0007669"/>
    <property type="project" value="UniProtKB-ARBA"/>
</dbReference>
<dbReference type="InterPro" id="IPR002213">
    <property type="entry name" value="UDP_glucos_trans"/>
</dbReference>
<dbReference type="SUPFAM" id="SSF53756">
    <property type="entry name" value="UDP-Glycosyltransferase/glycogen phosphorylase"/>
    <property type="match status" value="1"/>
</dbReference>
<evidence type="ECO:0000259" key="1">
    <source>
        <dbReference type="Pfam" id="PF03033"/>
    </source>
</evidence>
<dbReference type="Pfam" id="PF06722">
    <property type="entry name" value="EryCIII-like_C"/>
    <property type="match status" value="1"/>
</dbReference>
<dbReference type="InterPro" id="IPR050426">
    <property type="entry name" value="Glycosyltransferase_28"/>
</dbReference>
<evidence type="ECO:0000313" key="4">
    <source>
        <dbReference type="Proteomes" id="UP000320055"/>
    </source>
</evidence>
<evidence type="ECO:0000259" key="2">
    <source>
        <dbReference type="Pfam" id="PF06722"/>
    </source>
</evidence>
<accession>A0A563VR68</accession>
<dbReference type="Gene3D" id="3.40.50.2000">
    <property type="entry name" value="Glycogen Phosphorylase B"/>
    <property type="match status" value="2"/>
</dbReference>
<name>A0A563VR68_9CYAN</name>
<dbReference type="InterPro" id="IPR004276">
    <property type="entry name" value="GlycoTrans_28_N"/>
</dbReference>
<sequence>MNIFIITVGSRGDVQPYVALGKGLKGAGHSVTICTCSNFESFITKHGLNYGYMNDGLMKLFDSEVGREAIESGGNLLGSIKTMLTLLKEAKALNREMFKDAWNAAQAANPDIIIFHPKAMAGSHIAEKLGIPAIMAIPIPMIVPTAESVAIGFPNLKLGRWYNKISYTLLHKGYHTYDDVINEFRQELLGIIKLPKSTSPIQMANGKLIPILHGYSELVSPRPRDWLNTAHVTGYWFLDRENDWQAPVELMDFLEAGEKPVYVGFGSMAGRNPQRMANIVIDALQKAKVRGIIATGWGGLDLRNLTETIFKIDKIPHSWLFPRVSAVVHHGGAGTTAAGLRAGRPTIVCPFLVDQHYWGERVYALGVGSKPIPQKKLTAKKLAEAIREVTREVTTDRVIRQNAATLGEKIRQEEGIANAIAIIESIPEQRAQKLSET</sequence>
<dbReference type="FunFam" id="3.40.50.2000:FF:000009">
    <property type="entry name" value="Sterol 3-beta-glucosyltransferase UGT80A2"/>
    <property type="match status" value="1"/>
</dbReference>
<dbReference type="RefSeq" id="WP_144864771.1">
    <property type="nucleotide sequence ID" value="NZ_LR213784.1"/>
</dbReference>
<dbReference type="PANTHER" id="PTHR48050:SF13">
    <property type="entry name" value="STEROL 3-BETA-GLUCOSYLTRANSFERASE UGT80A2"/>
    <property type="match status" value="1"/>
</dbReference>
<feature type="domain" description="Erythromycin biosynthesis protein CIII-like C-terminal" evidence="2">
    <location>
        <begin position="300"/>
        <end position="408"/>
    </location>
</feature>
<dbReference type="PANTHER" id="PTHR48050">
    <property type="entry name" value="STEROL 3-BETA-GLUCOSYLTRANSFERASE"/>
    <property type="match status" value="1"/>
</dbReference>
<feature type="domain" description="Glycosyltransferase family 28 N-terminal" evidence="1">
    <location>
        <begin position="3"/>
        <end position="140"/>
    </location>
</feature>
<gene>
    <name evidence="3" type="ORF">H1P_230026</name>
</gene>